<dbReference type="KEGG" id="mbos:ICJ55_00020"/>
<feature type="coiled-coil region" evidence="1">
    <location>
        <begin position="151"/>
        <end position="178"/>
    </location>
</feature>
<evidence type="ECO:0008006" key="4">
    <source>
        <dbReference type="Google" id="ProtNLM"/>
    </source>
</evidence>
<keyword evidence="1" id="KW-0175">Coiled coil</keyword>
<evidence type="ECO:0000313" key="3">
    <source>
        <dbReference type="Proteomes" id="UP000576260"/>
    </source>
</evidence>
<gene>
    <name evidence="2" type="ORF">ICJ55_00020</name>
</gene>
<accession>A0A7H1C2I4</accession>
<dbReference type="Pfam" id="PF14137">
    <property type="entry name" value="DUF4304"/>
    <property type="match status" value="1"/>
</dbReference>
<sequence length="218" mass="26422">MKKELIKNVIKPFFKKNGFSNKGINFYKDVEHFHLKVWLQSQRYYKEEGKEKFRLNFEAYIPEFNEKVWERSFAENFIGEEDGGWVVLTSSTYYADISDWLNQKLKEKLADIIERMQVNNLLLSFEDSSFFDERYPFLLKKYQPKKYPMWLEAAKQELENLRLQIKALASQQEEQYKREKSLDRDLKLTGINMQLVKLEWREERTEKVINFMENLILA</sequence>
<dbReference type="Proteomes" id="UP000576260">
    <property type="component" value="Chromosome"/>
</dbReference>
<dbReference type="EMBL" id="CP061280">
    <property type="protein sequence ID" value="QNS15189.1"/>
    <property type="molecule type" value="Genomic_DNA"/>
</dbReference>
<name>A0A7H1C2I4_9PAST</name>
<dbReference type="InterPro" id="IPR025412">
    <property type="entry name" value="DUF4304"/>
</dbReference>
<dbReference type="RefSeq" id="WP_188156781.1">
    <property type="nucleotide sequence ID" value="NZ_CP061280.1"/>
</dbReference>
<dbReference type="AlphaFoldDB" id="A0A7H1C2I4"/>
<reference evidence="2 3" key="1">
    <citation type="submission" date="2020-09" db="EMBL/GenBank/DDBJ databases">
        <title>Mannheimia bovis sp.nov., isolated from a cow.</title>
        <authorList>
            <person name="Li F."/>
        </authorList>
    </citation>
    <scope>NUCLEOTIDE SEQUENCE [LARGE SCALE GENOMIC DNA]</scope>
    <source>
        <strain evidence="2 3">ZY190616</strain>
    </source>
</reference>
<proteinExistence type="predicted"/>
<evidence type="ECO:0000313" key="2">
    <source>
        <dbReference type="EMBL" id="QNS15189.1"/>
    </source>
</evidence>
<organism evidence="2 3">
    <name type="scientific">Mannheimia bovis</name>
    <dbReference type="NCBI Taxonomy" id="2770636"/>
    <lineage>
        <taxon>Bacteria</taxon>
        <taxon>Pseudomonadati</taxon>
        <taxon>Pseudomonadota</taxon>
        <taxon>Gammaproteobacteria</taxon>
        <taxon>Pasteurellales</taxon>
        <taxon>Pasteurellaceae</taxon>
        <taxon>Mannheimia</taxon>
    </lineage>
</organism>
<keyword evidence="3" id="KW-1185">Reference proteome</keyword>
<evidence type="ECO:0000256" key="1">
    <source>
        <dbReference type="SAM" id="Coils"/>
    </source>
</evidence>
<protein>
    <recommendedName>
        <fullName evidence="4">DUF4304 domain-containing protein</fullName>
    </recommendedName>
</protein>